<comment type="caution">
    <text evidence="2">The sequence shown here is derived from an EMBL/GenBank/DDBJ whole genome shotgun (WGS) entry which is preliminary data.</text>
</comment>
<dbReference type="Proteomes" id="UP000269276">
    <property type="component" value="Unassembled WGS sequence"/>
</dbReference>
<feature type="compositionally biased region" description="Low complexity" evidence="1">
    <location>
        <begin position="122"/>
        <end position="134"/>
    </location>
</feature>
<feature type="compositionally biased region" description="Basic and acidic residues" evidence="1">
    <location>
        <begin position="88"/>
        <end position="106"/>
    </location>
</feature>
<protein>
    <submittedName>
        <fullName evidence="2">Uncharacterized protein</fullName>
    </submittedName>
</protein>
<sequence length="625" mass="68520">MANEERLGSHAKKRKRQGNGSGETMKRPSVPGSYRHRQRAIARGRQPESRIEKEPLRDDTSSEEALPVALPPGSRGVGRNTVGRRGARIQEDGEREPPFKKQKSTDEVTGESSTTLPAVILTPPTAAAPSANATERTRFSRFGARILGIDQATSLRTVRPTPPPVISAPRRVLQQMVNLLPSISKIIGWVAVQATKGMIWVIGRVGSVLIFPAAGGIFFAVDLAQRFDGSEAHEALIRLMGRLFDLFYDDGEDDEEEEEEGEDTTPAPSEPKRIEGTTASPQPAKCTCGEASSSSNSAERCAIHSSTFTGPKQQDENGPRPTVLPAAHTSRREPVPVRVQIAARHLLRTRSNDDRRHPALSPYLRNIPLHNGQTDSHLQQFIIRSFQNRGRFRPIPSWRNTSSATVSPIFWQPTLGTLRARQNAARRQLPAAPFQPSVASRGPVFNGPTVNVAANFNSTLYPVRPQLPPPPTQTISVYSVHNLMNHPPQNNSGNVLYAYHNDPIAWDPSGLIMGLTHGPLPPSPPPFPPTSTQIGPPHYVDFNGHRFVFEWETPGSRDLVDFLAQAEREFRHNSSASAFDRQRCIDLFNGKIQPLIHAGENLADHPRVAVLPLLGGLVEQSGGTA</sequence>
<gene>
    <name evidence="2" type="ORF">D0863_16179</name>
</gene>
<dbReference type="OrthoDB" id="3895995at2759"/>
<reference evidence="2 3" key="1">
    <citation type="journal article" date="2018" name="BMC Genomics">
        <title>Genomic evidence for intraspecific hybridization in a clonal and extremely halotolerant yeast.</title>
        <authorList>
            <person name="Gostincar C."/>
            <person name="Stajich J.E."/>
            <person name="Zupancic J."/>
            <person name="Zalar P."/>
            <person name="Gunde-Cimerman N."/>
        </authorList>
    </citation>
    <scope>NUCLEOTIDE SEQUENCE [LARGE SCALE GENOMIC DNA]</scope>
    <source>
        <strain evidence="2 3">EXF-2682</strain>
    </source>
</reference>
<accession>A0A3M7BYN2</accession>
<evidence type="ECO:0000313" key="3">
    <source>
        <dbReference type="Proteomes" id="UP000269276"/>
    </source>
</evidence>
<feature type="region of interest" description="Disordered" evidence="1">
    <location>
        <begin position="307"/>
        <end position="333"/>
    </location>
</feature>
<proteinExistence type="predicted"/>
<dbReference type="AlphaFoldDB" id="A0A3M7BYN2"/>
<feature type="compositionally biased region" description="Acidic residues" evidence="1">
    <location>
        <begin position="252"/>
        <end position="263"/>
    </location>
</feature>
<name>A0A3M7BYN2_HORWE</name>
<feature type="compositionally biased region" description="Basic and acidic residues" evidence="1">
    <location>
        <begin position="45"/>
        <end position="60"/>
    </location>
</feature>
<evidence type="ECO:0000313" key="2">
    <source>
        <dbReference type="EMBL" id="RMY44666.1"/>
    </source>
</evidence>
<feature type="region of interest" description="Disordered" evidence="1">
    <location>
        <begin position="1"/>
        <end position="134"/>
    </location>
</feature>
<feature type="compositionally biased region" description="Low complexity" evidence="1">
    <location>
        <begin position="73"/>
        <end position="84"/>
    </location>
</feature>
<dbReference type="VEuPathDB" id="FungiDB:BTJ68_13123"/>
<evidence type="ECO:0000256" key="1">
    <source>
        <dbReference type="SAM" id="MobiDB-lite"/>
    </source>
</evidence>
<feature type="region of interest" description="Disordered" evidence="1">
    <location>
        <begin position="252"/>
        <end position="293"/>
    </location>
</feature>
<dbReference type="EMBL" id="QWIP01001621">
    <property type="protein sequence ID" value="RMY44666.1"/>
    <property type="molecule type" value="Genomic_DNA"/>
</dbReference>
<organism evidence="2 3">
    <name type="scientific">Hortaea werneckii</name>
    <name type="common">Black yeast</name>
    <name type="synonym">Cladosporium werneckii</name>
    <dbReference type="NCBI Taxonomy" id="91943"/>
    <lineage>
        <taxon>Eukaryota</taxon>
        <taxon>Fungi</taxon>
        <taxon>Dikarya</taxon>
        <taxon>Ascomycota</taxon>
        <taxon>Pezizomycotina</taxon>
        <taxon>Dothideomycetes</taxon>
        <taxon>Dothideomycetidae</taxon>
        <taxon>Mycosphaerellales</taxon>
        <taxon>Teratosphaeriaceae</taxon>
        <taxon>Hortaea</taxon>
    </lineage>
</organism>
<dbReference type="VEuPathDB" id="FungiDB:BTJ68_04578"/>